<name>A0ABY5MX22_9SPHN</name>
<keyword evidence="2" id="KW-1185">Reference proteome</keyword>
<sequence>MRALLIPLVLVLSSCGQGGQEPQAANGSGNSSAAGLDDDLQTFAGAGKDRLCIGGRAAPAAVITYAADGLKNCSASGRMEERGGKLYFAPQEDSSCRIEVRREGETRLTMVAPTAGCAFYCGPGASFEGKTFSRMDKPEPVVDLAGDPLC</sequence>
<dbReference type="Proteomes" id="UP000831921">
    <property type="component" value="Chromosome"/>
</dbReference>
<evidence type="ECO:0008006" key="3">
    <source>
        <dbReference type="Google" id="ProtNLM"/>
    </source>
</evidence>
<dbReference type="EMBL" id="CP097253">
    <property type="protein sequence ID" value="UUR08828.1"/>
    <property type="molecule type" value="Genomic_DNA"/>
</dbReference>
<evidence type="ECO:0000313" key="1">
    <source>
        <dbReference type="EMBL" id="UUR08828.1"/>
    </source>
</evidence>
<evidence type="ECO:0000313" key="2">
    <source>
        <dbReference type="Proteomes" id="UP000831921"/>
    </source>
</evidence>
<reference evidence="1 2" key="1">
    <citation type="submission" date="2022-05" db="EMBL/GenBank/DDBJ databases">
        <title>S8-45 Sphingomonas ultraviolaceadurans.</title>
        <authorList>
            <person name="Liu Y."/>
        </authorList>
    </citation>
    <scope>NUCLEOTIDE SEQUENCE [LARGE SCALE GENOMIC DNA]</scope>
    <source>
        <strain evidence="1 2">S8-45</strain>
    </source>
</reference>
<proteinExistence type="predicted"/>
<dbReference type="PROSITE" id="PS51257">
    <property type="entry name" value="PROKAR_LIPOPROTEIN"/>
    <property type="match status" value="1"/>
</dbReference>
<organism evidence="1 2">
    <name type="scientific">Sphingomonas glaciei</name>
    <dbReference type="NCBI Taxonomy" id="2938948"/>
    <lineage>
        <taxon>Bacteria</taxon>
        <taxon>Pseudomonadati</taxon>
        <taxon>Pseudomonadota</taxon>
        <taxon>Alphaproteobacteria</taxon>
        <taxon>Sphingomonadales</taxon>
        <taxon>Sphingomonadaceae</taxon>
        <taxon>Sphingomonas</taxon>
    </lineage>
</organism>
<protein>
    <recommendedName>
        <fullName evidence="3">Lipoprotein</fullName>
    </recommendedName>
</protein>
<dbReference type="RefSeq" id="WP_249504599.1">
    <property type="nucleotide sequence ID" value="NZ_CP097253.1"/>
</dbReference>
<gene>
    <name evidence="1" type="ORF">M1K48_04115</name>
</gene>
<accession>A0ABY5MX22</accession>